<keyword evidence="2" id="KW-0285">Flavoprotein</keyword>
<evidence type="ECO:0000256" key="2">
    <source>
        <dbReference type="ARBA" id="ARBA00022630"/>
    </source>
</evidence>
<feature type="transmembrane region" description="Helical" evidence="4">
    <location>
        <begin position="12"/>
        <end position="32"/>
    </location>
</feature>
<keyword evidence="4" id="KW-0472">Membrane</keyword>
<dbReference type="InterPro" id="IPR050641">
    <property type="entry name" value="RIFMO-like"/>
</dbReference>
<keyword evidence="3" id="KW-0274">FAD</keyword>
<keyword evidence="4" id="KW-0812">Transmembrane</keyword>
<dbReference type="OrthoDB" id="8670884at2"/>
<dbReference type="SUPFAM" id="SSF51905">
    <property type="entry name" value="FAD/NAD(P)-binding domain"/>
    <property type="match status" value="1"/>
</dbReference>
<protein>
    <submittedName>
        <fullName evidence="6">Monooxygenase</fullName>
    </submittedName>
</protein>
<feature type="domain" description="FAD-binding" evidence="5">
    <location>
        <begin position="9"/>
        <end position="361"/>
    </location>
</feature>
<dbReference type="Proteomes" id="UP000031501">
    <property type="component" value="Chromosome"/>
</dbReference>
<gene>
    <name evidence="6" type="ORF">LK07_09015</name>
</gene>
<dbReference type="EMBL" id="CP022433">
    <property type="protein sequence ID" value="ASN24154.1"/>
    <property type="molecule type" value="Genomic_DNA"/>
</dbReference>
<evidence type="ECO:0000256" key="1">
    <source>
        <dbReference type="ARBA" id="ARBA00001974"/>
    </source>
</evidence>
<dbReference type="InterPro" id="IPR002938">
    <property type="entry name" value="FAD-bd"/>
</dbReference>
<keyword evidence="6" id="KW-0560">Oxidoreductase</keyword>
<evidence type="ECO:0000256" key="3">
    <source>
        <dbReference type="ARBA" id="ARBA00022827"/>
    </source>
</evidence>
<comment type="cofactor">
    <cofactor evidence="1">
        <name>FAD</name>
        <dbReference type="ChEBI" id="CHEBI:57692"/>
    </cofactor>
</comment>
<evidence type="ECO:0000256" key="4">
    <source>
        <dbReference type="SAM" id="Phobius"/>
    </source>
</evidence>
<keyword evidence="6" id="KW-0503">Monooxygenase</keyword>
<reference evidence="6 7" key="1">
    <citation type="submission" date="2017-07" db="EMBL/GenBank/DDBJ databases">
        <title>Genome sequence of Streptomyces pluripotens MUSC 137T.</title>
        <authorList>
            <person name="Ser H.-L."/>
            <person name="Lee L.-H."/>
        </authorList>
    </citation>
    <scope>NUCLEOTIDE SEQUENCE [LARGE SCALE GENOMIC DNA]</scope>
    <source>
        <strain evidence="6 7">MUSC 137</strain>
    </source>
</reference>
<dbReference type="PRINTS" id="PR00420">
    <property type="entry name" value="RNGMNOXGNASE"/>
</dbReference>
<evidence type="ECO:0000313" key="6">
    <source>
        <dbReference type="EMBL" id="ASN24154.1"/>
    </source>
</evidence>
<dbReference type="PANTHER" id="PTHR43004">
    <property type="entry name" value="TRK SYSTEM POTASSIUM UPTAKE PROTEIN"/>
    <property type="match status" value="1"/>
</dbReference>
<dbReference type="Gene3D" id="3.30.9.10">
    <property type="entry name" value="D-Amino Acid Oxidase, subunit A, domain 2"/>
    <property type="match status" value="1"/>
</dbReference>
<accession>A0A221NW68</accession>
<dbReference type="AlphaFoldDB" id="A0A221NW68"/>
<proteinExistence type="predicted"/>
<dbReference type="Pfam" id="PF21274">
    <property type="entry name" value="Rng_hyd_C"/>
    <property type="match status" value="1"/>
</dbReference>
<dbReference type="Gene3D" id="3.50.50.60">
    <property type="entry name" value="FAD/NAD(P)-binding domain"/>
    <property type="match status" value="1"/>
</dbReference>
<evidence type="ECO:0000259" key="5">
    <source>
        <dbReference type="Pfam" id="PF01494"/>
    </source>
</evidence>
<dbReference type="Pfam" id="PF01494">
    <property type="entry name" value="FAD_binding_3"/>
    <property type="match status" value="1"/>
</dbReference>
<dbReference type="STRING" id="1355015.LK06_007915"/>
<organism evidence="6 7">
    <name type="scientific">Streptomyces pluripotens</name>
    <dbReference type="NCBI Taxonomy" id="1355015"/>
    <lineage>
        <taxon>Bacteria</taxon>
        <taxon>Bacillati</taxon>
        <taxon>Actinomycetota</taxon>
        <taxon>Actinomycetes</taxon>
        <taxon>Kitasatosporales</taxon>
        <taxon>Streptomycetaceae</taxon>
        <taxon>Streptomyces</taxon>
    </lineage>
</organism>
<dbReference type="KEGG" id="splu:LK06_007915"/>
<dbReference type="Gene3D" id="3.40.30.120">
    <property type="match status" value="1"/>
</dbReference>
<dbReference type="GO" id="GO:0071949">
    <property type="term" value="F:FAD binding"/>
    <property type="evidence" value="ECO:0007669"/>
    <property type="project" value="InterPro"/>
</dbReference>
<name>A0A221NW68_9ACTN</name>
<dbReference type="RefSeq" id="WP_039654979.1">
    <property type="nucleotide sequence ID" value="NZ_CP021080.1"/>
</dbReference>
<keyword evidence="4" id="KW-1133">Transmembrane helix</keyword>
<dbReference type="GO" id="GO:0016709">
    <property type="term" value="F:oxidoreductase activity, acting on paired donors, with incorporation or reduction of molecular oxygen, NAD(P)H as one donor, and incorporation of one atom of oxygen"/>
    <property type="evidence" value="ECO:0007669"/>
    <property type="project" value="UniProtKB-ARBA"/>
</dbReference>
<keyword evidence="7" id="KW-1185">Reference proteome</keyword>
<evidence type="ECO:0000313" key="7">
    <source>
        <dbReference type="Proteomes" id="UP000031501"/>
    </source>
</evidence>
<dbReference type="InterPro" id="IPR036188">
    <property type="entry name" value="FAD/NAD-bd_sf"/>
</dbReference>
<dbReference type="PANTHER" id="PTHR43004:SF19">
    <property type="entry name" value="BINDING MONOOXYGENASE, PUTATIVE (JCVI)-RELATED"/>
    <property type="match status" value="1"/>
</dbReference>
<sequence length="549" mass="58897">MQQKADHQVPVLIVGGSLVGLSLSLFLGRLGVRHMLVERHSGTSIHPRGRGNNVRTMELFRVAGIEPDIKAAASLLADNHGILQTPTLAGDAGEWLFREIDPGGGLARFSPTGWCLCSQNDLEPVLLDRARALGGDLRYSHELESFTQDAEGATGSVVDRGTGERYTVRADYLVAADGPRSPVRSRLGIEQTGPGDLFANVSVTFRSQLLADAVGDRRFICCYLTDPEADGALLPVDNKEQWVFHAPWHPERGETLEEFTEERLRRHIRRAVGVPDLDVEVTGMASWRAAERVAEQYAAGRVFLAGDSAHEMSPTGAFGSNTGIQDAHNLAWKLAAVLGGWAGPGLLETYGTERRPVALATSARASARSVEHSHPGFAPAPGVGVGGKRGGILNIVLGYRYPQGAVAGGDPSQPVVPERVHLSGEPGTRAPHLWLRRTGERLSTLDLYERSLVLLSDADTAAGAAWQAAARRIADTDGLPLRAYRIGTGPEAELTYDAEDEDWAATHGTTGDGAVLVRPDGFVAWRSPGATTDPEAELRDVLAAILRTR</sequence>